<dbReference type="PROSITE" id="PS00061">
    <property type="entry name" value="ADH_SHORT"/>
    <property type="match status" value="1"/>
</dbReference>
<keyword evidence="6" id="KW-1185">Reference proteome</keyword>
<dbReference type="SUPFAM" id="SSF51735">
    <property type="entry name" value="NAD(P)-binding Rossmann-fold domains"/>
    <property type="match status" value="1"/>
</dbReference>
<dbReference type="InterPro" id="IPR002347">
    <property type="entry name" value="SDR_fam"/>
</dbReference>
<feature type="domain" description="Ketoreductase" evidence="4">
    <location>
        <begin position="2"/>
        <end position="182"/>
    </location>
</feature>
<dbReference type="GO" id="GO:0018498">
    <property type="term" value="F:2,3-dihydroxy-2,3-dihydro-phenylpropionate dehydrogenase activity"/>
    <property type="evidence" value="ECO:0007669"/>
    <property type="project" value="UniProtKB-EC"/>
</dbReference>
<dbReference type="PRINTS" id="PR00081">
    <property type="entry name" value="GDHRDH"/>
</dbReference>
<evidence type="ECO:0000313" key="6">
    <source>
        <dbReference type="Proteomes" id="UP000551616"/>
    </source>
</evidence>
<dbReference type="Pfam" id="PF00106">
    <property type="entry name" value="adh_short"/>
    <property type="match status" value="1"/>
</dbReference>
<name>A0A7V9AA66_9BACT</name>
<evidence type="ECO:0000256" key="2">
    <source>
        <dbReference type="ARBA" id="ARBA00023002"/>
    </source>
</evidence>
<organism evidence="5 6">
    <name type="scientific">Bremerella alba</name>
    <dbReference type="NCBI Taxonomy" id="980252"/>
    <lineage>
        <taxon>Bacteria</taxon>
        <taxon>Pseudomonadati</taxon>
        <taxon>Planctomycetota</taxon>
        <taxon>Planctomycetia</taxon>
        <taxon>Pirellulales</taxon>
        <taxon>Pirellulaceae</taxon>
        <taxon>Bremerella</taxon>
    </lineage>
</organism>
<evidence type="ECO:0000256" key="1">
    <source>
        <dbReference type="ARBA" id="ARBA00006484"/>
    </source>
</evidence>
<dbReference type="Gene3D" id="3.40.50.720">
    <property type="entry name" value="NAD(P)-binding Rossmann-like Domain"/>
    <property type="match status" value="1"/>
</dbReference>
<accession>A0A7V9AA66</accession>
<dbReference type="InterPro" id="IPR036291">
    <property type="entry name" value="NAD(P)-bd_dom_sf"/>
</dbReference>
<protein>
    <submittedName>
        <fullName evidence="5">3-phenylpropionate-dihydrodiol/cinnamic acid-dihydrodiol dehydrogenase</fullName>
        <ecNumber evidence="5">1.3.1.87</ecNumber>
    </submittedName>
</protein>
<dbReference type="InterPro" id="IPR057326">
    <property type="entry name" value="KR_dom"/>
</dbReference>
<dbReference type="NCBIfam" id="NF004824">
    <property type="entry name" value="PRK06180.1"/>
    <property type="match status" value="1"/>
</dbReference>
<comment type="similarity">
    <text evidence="1 3">Belongs to the short-chain dehydrogenases/reductases (SDR) family.</text>
</comment>
<comment type="caution">
    <text evidence="5">The sequence shown here is derived from an EMBL/GenBank/DDBJ whole genome shotgun (WGS) entry which is preliminary data.</text>
</comment>
<dbReference type="InterPro" id="IPR051911">
    <property type="entry name" value="SDR_oxidoreductase"/>
</dbReference>
<dbReference type="AlphaFoldDB" id="A0A7V9AA66"/>
<dbReference type="RefSeq" id="WP_207399219.1">
    <property type="nucleotide sequence ID" value="NZ_JABRWO010000021.1"/>
</dbReference>
<evidence type="ECO:0000313" key="5">
    <source>
        <dbReference type="EMBL" id="MBA2117861.1"/>
    </source>
</evidence>
<reference evidence="5 6" key="1">
    <citation type="submission" date="2020-05" db="EMBL/GenBank/DDBJ databases">
        <title>Bremerella alba sp. nov., a novel planctomycete isolated from the surface of the macroalga Fucus spiralis.</title>
        <authorList>
            <person name="Godinho O."/>
            <person name="Botelho R."/>
            <person name="Albuquerque L."/>
            <person name="Wiegand S."/>
            <person name="Da Costa M.S."/>
            <person name="Lobo-Da-Cunha A."/>
            <person name="Jogler C."/>
            <person name="Lage O.M."/>
        </authorList>
    </citation>
    <scope>NUCLEOTIDE SEQUENCE [LARGE SCALE GENOMIC DNA]</scope>
    <source>
        <strain evidence="5 6">FF15</strain>
    </source>
</reference>
<sequence length="274" mass="29024">MKTWFITGASRGFGALIAKQALASGDNVVATARNPQGVVEAVGSHSQLLAVALDLADEMQAHAAVAAAVERFGGIDILLNNAGFGLLGAVEEATAEEVEHLYRTNVFGLLNVTRAVLPQMRRQRSGHVLNISSSGGYRAGAGFGVYCSTKFAVEGLSEALAEELSPLGIRVTIVEPGYFRTDFLEAKSLLVSPTRIEDYNATAGTTRQRAEQVSRHQPGDPKKFAVAMVQLAGSQDAPLRMPFGSDAVAAIEAKNAFVTAELTKWQSLSVGTDF</sequence>
<dbReference type="Proteomes" id="UP000551616">
    <property type="component" value="Unassembled WGS sequence"/>
</dbReference>
<dbReference type="CDD" id="cd05374">
    <property type="entry name" value="17beta-HSD-like_SDR_c"/>
    <property type="match status" value="1"/>
</dbReference>
<gene>
    <name evidence="5" type="primary">hcaB</name>
    <name evidence="5" type="ORF">HOV93_50670</name>
</gene>
<dbReference type="EMBL" id="JABRWO010000021">
    <property type="protein sequence ID" value="MBA2117861.1"/>
    <property type="molecule type" value="Genomic_DNA"/>
</dbReference>
<dbReference type="SMART" id="SM00822">
    <property type="entry name" value="PKS_KR"/>
    <property type="match status" value="1"/>
</dbReference>
<evidence type="ECO:0000256" key="3">
    <source>
        <dbReference type="RuleBase" id="RU000363"/>
    </source>
</evidence>
<proteinExistence type="inferred from homology"/>
<dbReference type="PANTHER" id="PTHR43976">
    <property type="entry name" value="SHORT CHAIN DEHYDROGENASE"/>
    <property type="match status" value="1"/>
</dbReference>
<dbReference type="InterPro" id="IPR020904">
    <property type="entry name" value="Sc_DH/Rdtase_CS"/>
</dbReference>
<evidence type="ECO:0000259" key="4">
    <source>
        <dbReference type="SMART" id="SM00822"/>
    </source>
</evidence>
<dbReference type="EC" id="1.3.1.87" evidence="5"/>
<dbReference type="PRINTS" id="PR00080">
    <property type="entry name" value="SDRFAMILY"/>
</dbReference>
<dbReference type="PANTHER" id="PTHR43976:SF16">
    <property type="entry name" value="SHORT-CHAIN DEHYDROGENASE_REDUCTASE FAMILY PROTEIN"/>
    <property type="match status" value="1"/>
</dbReference>
<keyword evidence="2 5" id="KW-0560">Oxidoreductase</keyword>